<keyword evidence="2" id="KW-0812">Transmembrane</keyword>
<dbReference type="InterPro" id="IPR004147">
    <property type="entry name" value="ABC1_dom"/>
</dbReference>
<feature type="domain" description="Protein kinase" evidence="3">
    <location>
        <begin position="121"/>
        <end position="424"/>
    </location>
</feature>
<dbReference type="PANTHER" id="PTHR10566:SF113">
    <property type="entry name" value="PROTEIN ACTIVITY OF BC1 COMPLEX KINASE 7, CHLOROPLASTIC"/>
    <property type="match status" value="1"/>
</dbReference>
<name>D6SUQ7_9BACT</name>
<dbReference type="CDD" id="cd05121">
    <property type="entry name" value="ABC1_ADCK3-like"/>
    <property type="match status" value="1"/>
</dbReference>
<dbReference type="eggNOG" id="COG0661">
    <property type="taxonomic scope" value="Bacteria"/>
</dbReference>
<dbReference type="GO" id="GO:0004672">
    <property type="term" value="F:protein kinase activity"/>
    <property type="evidence" value="ECO:0007669"/>
    <property type="project" value="InterPro"/>
</dbReference>
<evidence type="ECO:0000313" key="5">
    <source>
        <dbReference type="Proteomes" id="UP000005496"/>
    </source>
</evidence>
<dbReference type="Proteomes" id="UP000005496">
    <property type="component" value="Unassembled WGS sequence"/>
</dbReference>
<evidence type="ECO:0000313" key="4">
    <source>
        <dbReference type="EMBL" id="EFI33037.1"/>
    </source>
</evidence>
<dbReference type="PROSITE" id="PS50011">
    <property type="entry name" value="PROTEIN_KINASE_DOM"/>
    <property type="match status" value="1"/>
</dbReference>
<dbReference type="EMBL" id="ACJN02000004">
    <property type="protein sequence ID" value="EFI33037.1"/>
    <property type="molecule type" value="Genomic_DNA"/>
</dbReference>
<dbReference type="PANTHER" id="PTHR10566">
    <property type="entry name" value="CHAPERONE-ACTIVITY OF BC1 COMPLEX CABC1 -RELATED"/>
    <property type="match status" value="1"/>
</dbReference>
<organism evidence="4 5">
    <name type="scientific">Desulfonatronospira thiodismutans ASO3-1</name>
    <dbReference type="NCBI Taxonomy" id="555779"/>
    <lineage>
        <taxon>Bacteria</taxon>
        <taxon>Pseudomonadati</taxon>
        <taxon>Thermodesulfobacteriota</taxon>
        <taxon>Desulfovibrionia</taxon>
        <taxon>Desulfovibrionales</taxon>
        <taxon>Desulfonatronovibrionaceae</taxon>
        <taxon>Desulfonatronospira</taxon>
    </lineage>
</organism>
<feature type="transmembrane region" description="Helical" evidence="2">
    <location>
        <begin position="519"/>
        <end position="541"/>
    </location>
</feature>
<reference evidence="4" key="1">
    <citation type="submission" date="2010-05" db="EMBL/GenBank/DDBJ databases">
        <title>The draft genome of Desulfonatronospira thiodismutans ASO3-1.</title>
        <authorList>
            <consortium name="US DOE Joint Genome Institute (JGI-PGF)"/>
            <person name="Lucas S."/>
            <person name="Copeland A."/>
            <person name="Lapidus A."/>
            <person name="Cheng J.-F."/>
            <person name="Bruce D."/>
            <person name="Goodwin L."/>
            <person name="Pitluck S."/>
            <person name="Chertkov O."/>
            <person name="Brettin T."/>
            <person name="Detter J.C."/>
            <person name="Han C."/>
            <person name="Land M.L."/>
            <person name="Hauser L."/>
            <person name="Kyrpides N."/>
            <person name="Mikhailova N."/>
            <person name="Muyzer G."/>
            <person name="Woyke T."/>
        </authorList>
    </citation>
    <scope>NUCLEOTIDE SEQUENCE [LARGE SCALE GENOMIC DNA]</scope>
    <source>
        <strain evidence="4">ASO3-1</strain>
    </source>
</reference>
<dbReference type="InterPro" id="IPR011009">
    <property type="entry name" value="Kinase-like_dom_sf"/>
</dbReference>
<evidence type="ECO:0000256" key="2">
    <source>
        <dbReference type="SAM" id="Phobius"/>
    </source>
</evidence>
<sequence>MDIRAIAHLGRFREIVTTLVKYGFDDVVDRLDVPGRKYLEKIRVHTMHLTRWERMRMVLEELGPTFIKCGQILSQRADLLPRELLEELRKLQDDVPAEEFSEIRKVLQDNFAQPLEDIFSEIEETPIAAASLAQVHKAWLKGSNQEVALKIQRPDIAETIKSDMDILERIAIRLDGRMESFKVYNLPQLVQRIRKLMLQELNFAQEMRNMQVVRTHTLPEEKILIPEVYPELCGELVITMELSRGSKMKDVRVSELKNRASLAKRGLNFSIRQVLEQGFFHADPHPGNILIDEDENMILLDWGMVGRLTNKVRYELIDLIGAVVDNDVEEVTEILISFTTGRENVNRGMLQNEVLEVVSHFTRLPLKEVNLGQLLMELTTLLRNHGRILTTDLSIMIKALVTAEGTARMLYPDLDVIKEAEPMVRRMSKNRFSPSNLLKGLQKNIRYLMRFQYELPRQTMDIISKLDRGELAIRFQHQNLEGLQSTLERVVNRLVVGIVTGALFLGSGMIIMADTGPRLWGYPALGVVGYIIAVFLSLRLVMAMVRSRKR</sequence>
<keyword evidence="2" id="KW-1133">Transmembrane helix</keyword>
<gene>
    <name evidence="4" type="ORF">Dthio_PD0351</name>
</gene>
<protein>
    <submittedName>
        <fullName evidence="4">ABC-1 domain protein</fullName>
    </submittedName>
</protein>
<dbReference type="Gene3D" id="1.10.510.10">
    <property type="entry name" value="Transferase(Phosphotransferase) domain 1"/>
    <property type="match status" value="1"/>
</dbReference>
<keyword evidence="2" id="KW-0472">Membrane</keyword>
<dbReference type="InterPro" id="IPR050154">
    <property type="entry name" value="UbiB_kinase"/>
</dbReference>
<comment type="caution">
    <text evidence="4">The sequence shown here is derived from an EMBL/GenBank/DDBJ whole genome shotgun (WGS) entry which is preliminary data.</text>
</comment>
<dbReference type="SMART" id="SM00220">
    <property type="entry name" value="S_TKc"/>
    <property type="match status" value="1"/>
</dbReference>
<dbReference type="SUPFAM" id="SSF56112">
    <property type="entry name" value="Protein kinase-like (PK-like)"/>
    <property type="match status" value="1"/>
</dbReference>
<dbReference type="RefSeq" id="WP_008871730.1">
    <property type="nucleotide sequence ID" value="NZ_ACJN02000004.1"/>
</dbReference>
<evidence type="ECO:0000259" key="3">
    <source>
        <dbReference type="PROSITE" id="PS50011"/>
    </source>
</evidence>
<dbReference type="Pfam" id="PF03109">
    <property type="entry name" value="ABC1"/>
    <property type="match status" value="1"/>
</dbReference>
<keyword evidence="5" id="KW-1185">Reference proteome</keyword>
<comment type="similarity">
    <text evidence="1">Belongs to the protein kinase superfamily. ADCK protein kinase family.</text>
</comment>
<proteinExistence type="inferred from homology"/>
<feature type="transmembrane region" description="Helical" evidence="2">
    <location>
        <begin position="494"/>
        <end position="513"/>
    </location>
</feature>
<dbReference type="GO" id="GO:0005524">
    <property type="term" value="F:ATP binding"/>
    <property type="evidence" value="ECO:0007669"/>
    <property type="project" value="InterPro"/>
</dbReference>
<evidence type="ECO:0000256" key="1">
    <source>
        <dbReference type="ARBA" id="ARBA00009670"/>
    </source>
</evidence>
<dbReference type="InterPro" id="IPR000719">
    <property type="entry name" value="Prot_kinase_dom"/>
</dbReference>
<dbReference type="AlphaFoldDB" id="D6SUQ7"/>
<dbReference type="OrthoDB" id="9795390at2"/>
<accession>D6SUQ7</accession>